<dbReference type="Gene3D" id="3.90.550.10">
    <property type="entry name" value="Spore Coat Polysaccharide Biosynthesis Protein SpsA, Chain A"/>
    <property type="match status" value="1"/>
</dbReference>
<accession>A0A0A9Y6P3</accession>
<evidence type="ECO:0000313" key="5">
    <source>
        <dbReference type="EMBL" id="JAQ07560.1"/>
    </source>
</evidence>
<dbReference type="SUPFAM" id="SSF53448">
    <property type="entry name" value="Nucleotide-diphospho-sugar transferases"/>
    <property type="match status" value="1"/>
</dbReference>
<dbReference type="CDD" id="cd02516">
    <property type="entry name" value="CDP-ME_synthetase"/>
    <property type="match status" value="1"/>
</dbReference>
<dbReference type="PANTHER" id="PTHR43015">
    <property type="entry name" value="D-RIBITOL-5-PHOSPHATE CYTIDYLYLTRANSFERASE"/>
    <property type="match status" value="1"/>
</dbReference>
<evidence type="ECO:0000256" key="1">
    <source>
        <dbReference type="ARBA" id="ARBA00009789"/>
    </source>
</evidence>
<dbReference type="InterPro" id="IPR018294">
    <property type="entry name" value="ISPD_synthase_CS"/>
</dbReference>
<dbReference type="AlphaFoldDB" id="A0A0A9Y6P3"/>
<dbReference type="GO" id="GO:0005829">
    <property type="term" value="C:cytosol"/>
    <property type="evidence" value="ECO:0007669"/>
    <property type="project" value="TreeGrafter"/>
</dbReference>
<evidence type="ECO:0000313" key="6">
    <source>
        <dbReference type="EMBL" id="JAQ17650.1"/>
    </source>
</evidence>
<keyword evidence="2 4" id="KW-0808">Transferase</keyword>
<dbReference type="InterPro" id="IPR029044">
    <property type="entry name" value="Nucleotide-diphossugar_trans"/>
</dbReference>
<dbReference type="EMBL" id="GBHO01018419">
    <property type="protein sequence ID" value="JAG25185.1"/>
    <property type="molecule type" value="Transcribed_RNA"/>
</dbReference>
<dbReference type="GO" id="GO:0035269">
    <property type="term" value="P:protein O-linked glycosylation via mannose"/>
    <property type="evidence" value="ECO:0007669"/>
    <property type="project" value="TreeGrafter"/>
</dbReference>
<reference evidence="5" key="3">
    <citation type="journal article" date="2016" name="Gigascience">
        <title>De novo construction of an expanded transcriptome assembly for the western tarnished plant bug, Lygus hesperus.</title>
        <authorList>
            <person name="Tassone E.E."/>
            <person name="Geib S.M."/>
            <person name="Hall B."/>
            <person name="Fabrick J.A."/>
            <person name="Brent C.S."/>
            <person name="Hull J.J."/>
        </authorList>
    </citation>
    <scope>NUCLEOTIDE SEQUENCE</scope>
</reference>
<dbReference type="GO" id="GO:0008299">
    <property type="term" value="P:isoprenoid biosynthetic process"/>
    <property type="evidence" value="ECO:0007669"/>
    <property type="project" value="InterPro"/>
</dbReference>
<comment type="similarity">
    <text evidence="1">Belongs to the IspD/TarI cytidylyltransferase family. IspD subfamily.</text>
</comment>
<reference evidence="4" key="1">
    <citation type="journal article" date="2014" name="PLoS ONE">
        <title>Transcriptome-Based Identification of ABC Transporters in the Western Tarnished Plant Bug Lygus hesperus.</title>
        <authorList>
            <person name="Hull J.J."/>
            <person name="Chaney K."/>
            <person name="Geib S.M."/>
            <person name="Fabrick J.A."/>
            <person name="Brent C.S."/>
            <person name="Walsh D."/>
            <person name="Lavine L.C."/>
        </authorList>
    </citation>
    <scope>NUCLEOTIDE SEQUENCE</scope>
</reference>
<dbReference type="InterPro" id="IPR034683">
    <property type="entry name" value="IspD/TarI"/>
</dbReference>
<keyword evidence="3 4" id="KW-0548">Nucleotidyltransferase</keyword>
<evidence type="ECO:0000313" key="4">
    <source>
        <dbReference type="EMBL" id="JAG25185.1"/>
    </source>
</evidence>
<evidence type="ECO:0000256" key="2">
    <source>
        <dbReference type="ARBA" id="ARBA00022679"/>
    </source>
</evidence>
<dbReference type="Pfam" id="PF01128">
    <property type="entry name" value="IspD"/>
    <property type="match status" value="1"/>
</dbReference>
<proteinExistence type="inferred from homology"/>
<evidence type="ECO:0000256" key="3">
    <source>
        <dbReference type="ARBA" id="ARBA00022695"/>
    </source>
</evidence>
<dbReference type="EMBL" id="GDHC01011069">
    <property type="protein sequence ID" value="JAQ07560.1"/>
    <property type="molecule type" value="Transcribed_RNA"/>
</dbReference>
<name>A0A0A9Y6P3_LYGHE</name>
<organism evidence="4">
    <name type="scientific">Lygus hesperus</name>
    <name type="common">Western plant bug</name>
    <dbReference type="NCBI Taxonomy" id="30085"/>
    <lineage>
        <taxon>Eukaryota</taxon>
        <taxon>Metazoa</taxon>
        <taxon>Ecdysozoa</taxon>
        <taxon>Arthropoda</taxon>
        <taxon>Hexapoda</taxon>
        <taxon>Insecta</taxon>
        <taxon>Pterygota</taxon>
        <taxon>Neoptera</taxon>
        <taxon>Paraneoptera</taxon>
        <taxon>Hemiptera</taxon>
        <taxon>Heteroptera</taxon>
        <taxon>Panheteroptera</taxon>
        <taxon>Cimicomorpha</taxon>
        <taxon>Miridae</taxon>
        <taxon>Mirini</taxon>
        <taxon>Lygus</taxon>
    </lineage>
</organism>
<sequence>MCDKMDFNVGVVLPSAGSGLRMNSADSVPKQYIKILKKPLFLYAVEAFSSLDYVKKIVLVADNVEKMTGCLLEFGLAENNRILVTRGCTTRHRSIKKGLQELEKFRDEFDLKVVVVHDAVRPFVPKTLMDELVRESLSSGAAGPTKSLVSTVVKPSPQGSLEDSLQRTLYANSETPQSFRFDILMSAYSKISEEDLDFGTECLQLVMKYCGVNAKLIPTEHDLSKVTYNRDVYTVESVLKEKMSDVCIISERETEVLKLLADTLIGRVASLKTLVGSLSENSKENGKTYNNVVLFHHKEIQQDRHLLDFANLIDLERRGLIIHIIDHASIDGLQSMSVYNLHRNSRKMAHHYEKLSKGVVVIHCVSSNELQRIASMVLSLISDDPQTFSGQTLFL</sequence>
<reference evidence="4" key="2">
    <citation type="submission" date="2014-07" db="EMBL/GenBank/DDBJ databases">
        <authorList>
            <person name="Hull J."/>
        </authorList>
    </citation>
    <scope>NUCLEOTIDE SEQUENCE</scope>
</reference>
<dbReference type="PROSITE" id="PS01295">
    <property type="entry name" value="ISPD"/>
    <property type="match status" value="1"/>
</dbReference>
<protein>
    <submittedName>
        <fullName evidence="4">2-C-methyl-D-erythritol 4-phosphate cytidylyltransferase-like protein</fullName>
    </submittedName>
</protein>
<gene>
    <name evidence="4" type="primary">ISPD</name>
    <name evidence="6" type="synonym">ISPD_0</name>
    <name evidence="5" type="synonym">ISPD_1</name>
    <name evidence="4" type="ORF">CM83_51044</name>
    <name evidence="6" type="ORF">g.49280</name>
    <name evidence="5" type="ORF">g.49281</name>
</gene>
<dbReference type="EMBL" id="GDHC01000979">
    <property type="protein sequence ID" value="JAQ17650.1"/>
    <property type="molecule type" value="Transcribed_RNA"/>
</dbReference>
<dbReference type="PANTHER" id="PTHR43015:SF1">
    <property type="entry name" value="D-RIBITOL-5-PHOSPHATE CYTIDYLYLTRANSFERASE"/>
    <property type="match status" value="1"/>
</dbReference>
<dbReference type="GO" id="GO:0047349">
    <property type="term" value="F:D-ribitol-5-phosphate cytidylyltransferase activity"/>
    <property type="evidence" value="ECO:0007669"/>
    <property type="project" value="TreeGrafter"/>
</dbReference>